<dbReference type="STRING" id="1658174.A0A1J9QA32"/>
<name>A0A1J9QA32_9EURO</name>
<evidence type="ECO:0000313" key="3">
    <source>
        <dbReference type="Proteomes" id="UP000242791"/>
    </source>
</evidence>
<feature type="compositionally biased region" description="Low complexity" evidence="1">
    <location>
        <begin position="22"/>
        <end position="47"/>
    </location>
</feature>
<accession>A0A1J9QA32</accession>
<dbReference type="OrthoDB" id="2689033at2759"/>
<evidence type="ECO:0000313" key="2">
    <source>
        <dbReference type="EMBL" id="OJD25296.1"/>
    </source>
</evidence>
<feature type="region of interest" description="Disordered" evidence="1">
    <location>
        <begin position="16"/>
        <end position="52"/>
    </location>
</feature>
<feature type="non-terminal residue" evidence="2">
    <location>
        <position position="284"/>
    </location>
</feature>
<keyword evidence="3" id="KW-1185">Reference proteome</keyword>
<dbReference type="Proteomes" id="UP000242791">
    <property type="component" value="Unassembled WGS sequence"/>
</dbReference>
<gene>
    <name evidence="2" type="ORF">ACJ73_03340</name>
</gene>
<dbReference type="AlphaFoldDB" id="A0A1J9QA32"/>
<comment type="caution">
    <text evidence="2">The sequence shown here is derived from an EMBL/GenBank/DDBJ whole genome shotgun (WGS) entry which is preliminary data.</text>
</comment>
<dbReference type="VEuPathDB" id="FungiDB:ACJ73_03340"/>
<reference evidence="2 3" key="1">
    <citation type="submission" date="2015-08" db="EMBL/GenBank/DDBJ databases">
        <title>Emmonsia species relationships and genome sequence.</title>
        <authorList>
            <person name="Cuomo C.A."/>
            <person name="Schwartz I.S."/>
            <person name="Kenyon C."/>
            <person name="De Hoog G.S."/>
            <person name="Govender N.P."/>
            <person name="Botha A."/>
            <person name="Moreno L."/>
            <person name="De Vries M."/>
            <person name="Munoz J.F."/>
            <person name="Stielow J.B."/>
        </authorList>
    </citation>
    <scope>NUCLEOTIDE SEQUENCE [LARGE SCALE GENOMIC DNA]</scope>
    <source>
        <strain evidence="2 3">EI222</strain>
    </source>
</reference>
<organism evidence="2 3">
    <name type="scientific">Blastomyces percursus</name>
    <dbReference type="NCBI Taxonomy" id="1658174"/>
    <lineage>
        <taxon>Eukaryota</taxon>
        <taxon>Fungi</taxon>
        <taxon>Dikarya</taxon>
        <taxon>Ascomycota</taxon>
        <taxon>Pezizomycotina</taxon>
        <taxon>Eurotiomycetes</taxon>
        <taxon>Eurotiomycetidae</taxon>
        <taxon>Onygenales</taxon>
        <taxon>Ajellomycetaceae</taxon>
        <taxon>Blastomyces</taxon>
    </lineage>
</organism>
<evidence type="ECO:0000256" key="1">
    <source>
        <dbReference type="SAM" id="MobiDB-lite"/>
    </source>
</evidence>
<dbReference type="EMBL" id="LGTZ01000399">
    <property type="protein sequence ID" value="OJD25296.1"/>
    <property type="molecule type" value="Genomic_DNA"/>
</dbReference>
<sequence length="284" mass="32439">MPSQKPNLHARIRRNFGTSLLTPPQITTTPTGSHLTGSTSTTEPTPSAIARRRAHKDRNGCYFVPIRWLERHEDTAVVYCAEAFRVTLGDRSMTTANNVTHIETKNLRNNLMDLQDILQLWQWNQDQFEYIQPHPDRRVANGLPLYISYVEYFGDDVSGNQSKAWNKHWNQYLSHRNLPRHIIGSEFHIHLLSTSQDLSIPQQFRVFKKIIESTKCHLIQTLDSLTGKHIKLQLVLLSAAADNPMASELASHIGAKGNYYCRKCTTGGTDEEKQKNATYHTLFS</sequence>
<proteinExistence type="predicted"/>
<protein>
    <submittedName>
        <fullName evidence="2">Uncharacterized protein</fullName>
    </submittedName>
</protein>